<keyword evidence="4" id="KW-0411">Iron-sulfur</keyword>
<dbReference type="SUPFAM" id="SSF54862">
    <property type="entry name" value="4Fe-4S ferredoxins"/>
    <property type="match status" value="1"/>
</dbReference>
<dbReference type="PANTHER" id="PTHR43687">
    <property type="entry name" value="ADENYLYLSULFATE REDUCTASE, BETA SUBUNIT"/>
    <property type="match status" value="1"/>
</dbReference>
<dbReference type="PANTHER" id="PTHR43687:SF1">
    <property type="entry name" value="FERREDOXIN III"/>
    <property type="match status" value="1"/>
</dbReference>
<feature type="domain" description="4Fe-4S ferredoxin-type" evidence="5">
    <location>
        <begin position="281"/>
        <end position="310"/>
    </location>
</feature>
<name>A0A1W1XS31_9CLOT</name>
<dbReference type="PROSITE" id="PS51379">
    <property type="entry name" value="4FE4S_FER_2"/>
    <property type="match status" value="2"/>
</dbReference>
<evidence type="ECO:0000256" key="4">
    <source>
        <dbReference type="ARBA" id="ARBA00023014"/>
    </source>
</evidence>
<reference evidence="6 7" key="1">
    <citation type="submission" date="2017-04" db="EMBL/GenBank/DDBJ databases">
        <authorList>
            <person name="Afonso C.L."/>
            <person name="Miller P.J."/>
            <person name="Scott M.A."/>
            <person name="Spackman E."/>
            <person name="Goraichik I."/>
            <person name="Dimitrov K.M."/>
            <person name="Suarez D.L."/>
            <person name="Swayne D.E."/>
        </authorList>
    </citation>
    <scope>NUCLEOTIDE SEQUENCE [LARGE SCALE GENOMIC DNA]</scope>
    <source>
        <strain evidence="6 7">DSM 12555</strain>
    </source>
</reference>
<dbReference type="InterPro" id="IPR017900">
    <property type="entry name" value="4Fe4S_Fe_S_CS"/>
</dbReference>
<evidence type="ECO:0000256" key="1">
    <source>
        <dbReference type="ARBA" id="ARBA00022485"/>
    </source>
</evidence>
<dbReference type="InterPro" id="IPR050572">
    <property type="entry name" value="Fe-S_Ferredoxin"/>
</dbReference>
<sequence length="310" mass="35092">MGVILVEKYDEVIELLKVPDIVIPFLNIIYTEDDLEIIKGIKGSILTKSEIEISIGRDVEIILNHAYRDSVVDKVLQSNQIKYKVSHLTVRLDNLASFQSEKWHKIQDKDRKKIADWLYKEYLDGKRSKDVKELTYNASKIVPLKDAIDFVRVEKRDIYVIPCDCKSIEDGCGFDRNVCMSMSSGLNTSSDRGHGKKLDKEAAIELLKHADKEGLIHSIEESAICNCCSCCCYPLRASKELGLKGSWPYVSHVIKLEKENCVSCGMCVKRCPQKVFEKHDKKIVLDTSKCLGCGICVNTCPKKALNLEKI</sequence>
<accession>A0A1W1XS31</accession>
<protein>
    <submittedName>
        <fullName evidence="6">4Fe-4S dicluster domain-containing protein</fullName>
    </submittedName>
</protein>
<keyword evidence="7" id="KW-1185">Reference proteome</keyword>
<dbReference type="EMBL" id="FWXH01000014">
    <property type="protein sequence ID" value="SMC26763.1"/>
    <property type="molecule type" value="Genomic_DNA"/>
</dbReference>
<dbReference type="Gene3D" id="3.30.70.20">
    <property type="match status" value="1"/>
</dbReference>
<dbReference type="GO" id="GO:0046872">
    <property type="term" value="F:metal ion binding"/>
    <property type="evidence" value="ECO:0007669"/>
    <property type="project" value="UniProtKB-KW"/>
</dbReference>
<keyword evidence="1" id="KW-0004">4Fe-4S</keyword>
<gene>
    <name evidence="6" type="ORF">SAMN02745134_02934</name>
</gene>
<keyword evidence="2" id="KW-0479">Metal-binding</keyword>
<proteinExistence type="predicted"/>
<evidence type="ECO:0000256" key="3">
    <source>
        <dbReference type="ARBA" id="ARBA00023004"/>
    </source>
</evidence>
<keyword evidence="3" id="KW-0408">Iron</keyword>
<dbReference type="PROSITE" id="PS00198">
    <property type="entry name" value="4FE4S_FER_1"/>
    <property type="match status" value="1"/>
</dbReference>
<evidence type="ECO:0000313" key="7">
    <source>
        <dbReference type="Proteomes" id="UP000192468"/>
    </source>
</evidence>
<dbReference type="AlphaFoldDB" id="A0A1W1XS31"/>
<dbReference type="InterPro" id="IPR017896">
    <property type="entry name" value="4Fe4S_Fe-S-bd"/>
</dbReference>
<dbReference type="Pfam" id="PF13237">
    <property type="entry name" value="Fer4_10"/>
    <property type="match status" value="1"/>
</dbReference>
<feature type="domain" description="4Fe-4S ferredoxin-type" evidence="5">
    <location>
        <begin position="252"/>
        <end position="280"/>
    </location>
</feature>
<evidence type="ECO:0000256" key="2">
    <source>
        <dbReference type="ARBA" id="ARBA00022723"/>
    </source>
</evidence>
<evidence type="ECO:0000259" key="5">
    <source>
        <dbReference type="PROSITE" id="PS51379"/>
    </source>
</evidence>
<evidence type="ECO:0000313" key="6">
    <source>
        <dbReference type="EMBL" id="SMC26763.1"/>
    </source>
</evidence>
<dbReference type="GO" id="GO:0051539">
    <property type="term" value="F:4 iron, 4 sulfur cluster binding"/>
    <property type="evidence" value="ECO:0007669"/>
    <property type="project" value="UniProtKB-KW"/>
</dbReference>
<dbReference type="STRING" id="1121291.SAMN02745134_02934"/>
<organism evidence="6 7">
    <name type="scientific">Clostridium acidisoli DSM 12555</name>
    <dbReference type="NCBI Taxonomy" id="1121291"/>
    <lineage>
        <taxon>Bacteria</taxon>
        <taxon>Bacillati</taxon>
        <taxon>Bacillota</taxon>
        <taxon>Clostridia</taxon>
        <taxon>Eubacteriales</taxon>
        <taxon>Clostridiaceae</taxon>
        <taxon>Clostridium</taxon>
    </lineage>
</organism>
<dbReference type="Proteomes" id="UP000192468">
    <property type="component" value="Unassembled WGS sequence"/>
</dbReference>